<organism evidence="2 3">
    <name type="scientific">Plasmopara halstedii</name>
    <name type="common">Downy mildew of sunflower</name>
    <dbReference type="NCBI Taxonomy" id="4781"/>
    <lineage>
        <taxon>Eukaryota</taxon>
        <taxon>Sar</taxon>
        <taxon>Stramenopiles</taxon>
        <taxon>Oomycota</taxon>
        <taxon>Peronosporomycetes</taxon>
        <taxon>Peronosporales</taxon>
        <taxon>Peronosporaceae</taxon>
        <taxon>Plasmopara</taxon>
    </lineage>
</organism>
<feature type="region of interest" description="Disordered" evidence="1">
    <location>
        <begin position="50"/>
        <end position="83"/>
    </location>
</feature>
<reference evidence="3" key="1">
    <citation type="submission" date="2014-09" db="EMBL/GenBank/DDBJ databases">
        <authorList>
            <person name="Sharma Rahul"/>
            <person name="Thines Marco"/>
        </authorList>
    </citation>
    <scope>NUCLEOTIDE SEQUENCE [LARGE SCALE GENOMIC DNA]</scope>
</reference>
<dbReference type="GeneID" id="36397874"/>
<evidence type="ECO:0000256" key="1">
    <source>
        <dbReference type="SAM" id="MobiDB-lite"/>
    </source>
</evidence>
<keyword evidence="3" id="KW-1185">Reference proteome</keyword>
<dbReference type="OrthoDB" id="123038at2759"/>
<proteinExistence type="predicted"/>
<name>A0A0P1AY26_PLAHL</name>
<dbReference type="EMBL" id="CCYD01002047">
    <property type="protein sequence ID" value="CEG46416.1"/>
    <property type="molecule type" value="Genomic_DNA"/>
</dbReference>
<feature type="compositionally biased region" description="Acidic residues" evidence="1">
    <location>
        <begin position="66"/>
        <end position="79"/>
    </location>
</feature>
<evidence type="ECO:0000313" key="2">
    <source>
        <dbReference type="EMBL" id="CEG46416.1"/>
    </source>
</evidence>
<sequence>MQVLIDLRVFQQVMAKIRDYEYDQITKKTLEGSRGPPGIIKGEVHVTPKASKKKHTYVPQSTDADFNMEEPTAPEDSSDDFYSGMNDVAQRSSILEYILKKKRF</sequence>
<protein>
    <submittedName>
        <fullName evidence="2">Uncharacterized protein</fullName>
    </submittedName>
</protein>
<dbReference type="AlphaFoldDB" id="A0A0P1AY26"/>
<dbReference type="Proteomes" id="UP000054928">
    <property type="component" value="Unassembled WGS sequence"/>
</dbReference>
<dbReference type="RefSeq" id="XP_024582785.1">
    <property type="nucleotide sequence ID" value="XM_024717270.1"/>
</dbReference>
<accession>A0A0P1AY26</accession>
<evidence type="ECO:0000313" key="3">
    <source>
        <dbReference type="Proteomes" id="UP000054928"/>
    </source>
</evidence>